<keyword evidence="2" id="KW-1185">Reference proteome</keyword>
<organism evidence="1 2">
    <name type="scientific">Mycolicibacterium crocinum</name>
    <dbReference type="NCBI Taxonomy" id="388459"/>
    <lineage>
        <taxon>Bacteria</taxon>
        <taxon>Bacillati</taxon>
        <taxon>Actinomycetota</taxon>
        <taxon>Actinomycetes</taxon>
        <taxon>Mycobacteriales</taxon>
        <taxon>Mycobacteriaceae</taxon>
        <taxon>Mycolicibacterium</taxon>
    </lineage>
</organism>
<evidence type="ECO:0000313" key="1">
    <source>
        <dbReference type="EMBL" id="UVY96045.1"/>
    </source>
</evidence>
<dbReference type="Proteomes" id="UP001055337">
    <property type="component" value="Chromosome"/>
</dbReference>
<protein>
    <submittedName>
        <fullName evidence="1">Uncharacterized protein</fullName>
    </submittedName>
</protein>
<gene>
    <name evidence="1" type="ORF">MI149_30240</name>
</gene>
<evidence type="ECO:0000313" key="2">
    <source>
        <dbReference type="Proteomes" id="UP001055337"/>
    </source>
</evidence>
<dbReference type="EMBL" id="CP092362">
    <property type="protein sequence ID" value="UVY96045.1"/>
    <property type="molecule type" value="Genomic_DNA"/>
</dbReference>
<sequence>MNVIDETDDELITVVERSDSGDVAAQLVWRTAIEERAPQRVAPVVNIDAIDSCVHVAEVKFASASEALVGLNKRDPAFQLDIGGGFRRAHSSSDKRTVAGTVRL</sequence>
<accession>A0ABY5TW67</accession>
<proteinExistence type="predicted"/>
<name>A0ABY5TW67_9MYCO</name>
<reference evidence="1" key="1">
    <citation type="submission" date="2022-08" db="EMBL/GenBank/DDBJ databases">
        <title>Whole genome sequencing of non-tuberculosis mycobacteria type-strains.</title>
        <authorList>
            <person name="Igarashi Y."/>
            <person name="Osugi A."/>
            <person name="Mitarai S."/>
        </authorList>
    </citation>
    <scope>NUCLEOTIDE SEQUENCE</scope>
    <source>
        <strain evidence="1">JCM 16369</strain>
    </source>
</reference>
<dbReference type="RefSeq" id="WP_262871739.1">
    <property type="nucleotide sequence ID" value="NZ_CP092362.2"/>
</dbReference>